<keyword evidence="2" id="KW-1185">Reference proteome</keyword>
<dbReference type="OrthoDB" id="2438402at2759"/>
<accession>A0A397J9J0</accession>
<evidence type="ECO:0000313" key="2">
    <source>
        <dbReference type="Proteomes" id="UP000266861"/>
    </source>
</evidence>
<dbReference type="Proteomes" id="UP000266861">
    <property type="component" value="Unassembled WGS sequence"/>
</dbReference>
<organism evidence="1 2">
    <name type="scientific">Diversispora epigaea</name>
    <dbReference type="NCBI Taxonomy" id="1348612"/>
    <lineage>
        <taxon>Eukaryota</taxon>
        <taxon>Fungi</taxon>
        <taxon>Fungi incertae sedis</taxon>
        <taxon>Mucoromycota</taxon>
        <taxon>Glomeromycotina</taxon>
        <taxon>Glomeromycetes</taxon>
        <taxon>Diversisporales</taxon>
        <taxon>Diversisporaceae</taxon>
        <taxon>Diversispora</taxon>
    </lineage>
</organism>
<comment type="caution">
    <text evidence="1">The sequence shown here is derived from an EMBL/GenBank/DDBJ whole genome shotgun (WGS) entry which is preliminary data.</text>
</comment>
<gene>
    <name evidence="1" type="ORF">Glove_85g133</name>
</gene>
<dbReference type="Gene3D" id="3.40.720.10">
    <property type="entry name" value="Alkaline Phosphatase, subunit A"/>
    <property type="match status" value="1"/>
</dbReference>
<dbReference type="SUPFAM" id="SSF53649">
    <property type="entry name" value="Alkaline phosphatase-like"/>
    <property type="match status" value="1"/>
</dbReference>
<sequence>MKKSIYDFSVVSRLVDYIHNPTNQNDGHDYGYGSQPYLEQIKIMDSHVGTILREIDEEGWNNDSLVTMTTDHRGIGTKHGGKSDDEVNVFLAVRSVGIEPNSKIENEVCNMDCAALIVKALGMEIPEWFDANYR</sequence>
<dbReference type="EMBL" id="PQFF01000081">
    <property type="protein sequence ID" value="RHZ84167.1"/>
    <property type="molecule type" value="Genomic_DNA"/>
</dbReference>
<proteinExistence type="predicted"/>
<dbReference type="AlphaFoldDB" id="A0A397J9J0"/>
<evidence type="ECO:0008006" key="3">
    <source>
        <dbReference type="Google" id="ProtNLM"/>
    </source>
</evidence>
<evidence type="ECO:0000313" key="1">
    <source>
        <dbReference type="EMBL" id="RHZ84167.1"/>
    </source>
</evidence>
<protein>
    <recommendedName>
        <fullName evidence="3">Alkaline phosphatase</fullName>
    </recommendedName>
</protein>
<name>A0A397J9J0_9GLOM</name>
<dbReference type="InterPro" id="IPR017850">
    <property type="entry name" value="Alkaline_phosphatase_core_sf"/>
</dbReference>
<reference evidence="1 2" key="1">
    <citation type="submission" date="2018-08" db="EMBL/GenBank/DDBJ databases">
        <title>Genome and evolution of the arbuscular mycorrhizal fungus Diversispora epigaea (formerly Glomus versiforme) and its bacterial endosymbionts.</title>
        <authorList>
            <person name="Sun X."/>
            <person name="Fei Z."/>
            <person name="Harrison M."/>
        </authorList>
    </citation>
    <scope>NUCLEOTIDE SEQUENCE [LARGE SCALE GENOMIC DNA]</scope>
    <source>
        <strain evidence="1 2">IT104</strain>
    </source>
</reference>